<evidence type="ECO:0000256" key="4">
    <source>
        <dbReference type="ARBA" id="ARBA00022692"/>
    </source>
</evidence>
<dbReference type="PANTHER" id="PTHR43099">
    <property type="entry name" value="UPF0053 PROTEIN YRKA"/>
    <property type="match status" value="1"/>
</dbReference>
<evidence type="ECO:0000313" key="15">
    <source>
        <dbReference type="Proteomes" id="UP000640274"/>
    </source>
</evidence>
<dbReference type="InterPro" id="IPR046342">
    <property type="entry name" value="CBS_dom_sf"/>
</dbReference>
<keyword evidence="8 10" id="KW-0472">Membrane</keyword>
<dbReference type="InterPro" id="IPR036318">
    <property type="entry name" value="FAD-bd_PCMH-like_sf"/>
</dbReference>
<evidence type="ECO:0000259" key="12">
    <source>
        <dbReference type="PROSITE" id="PS51371"/>
    </source>
</evidence>
<dbReference type="InterPro" id="IPR044751">
    <property type="entry name" value="Ion_transp-like_CBS"/>
</dbReference>
<feature type="transmembrane region" description="Helical" evidence="11">
    <location>
        <begin position="6"/>
        <end position="30"/>
    </location>
</feature>
<dbReference type="SUPFAM" id="SSF56176">
    <property type="entry name" value="FAD-binding/transporter-associated domain-like"/>
    <property type="match status" value="1"/>
</dbReference>
<keyword evidence="3" id="KW-1003">Cell membrane</keyword>
<evidence type="ECO:0000256" key="10">
    <source>
        <dbReference type="PROSITE-ProRule" id="PRU01193"/>
    </source>
</evidence>
<organism evidence="14 15">
    <name type="scientific">Paenibacillus roseus</name>
    <dbReference type="NCBI Taxonomy" id="2798579"/>
    <lineage>
        <taxon>Bacteria</taxon>
        <taxon>Bacillati</taxon>
        <taxon>Bacillota</taxon>
        <taxon>Bacilli</taxon>
        <taxon>Bacillales</taxon>
        <taxon>Paenibacillaceae</taxon>
        <taxon>Paenibacillus</taxon>
    </lineage>
</organism>
<dbReference type="PANTHER" id="PTHR43099:SF2">
    <property type="entry name" value="UPF0053 PROTEIN YRKA"/>
    <property type="match status" value="1"/>
</dbReference>
<evidence type="ECO:0000256" key="1">
    <source>
        <dbReference type="ARBA" id="ARBA00004651"/>
    </source>
</evidence>
<keyword evidence="5" id="KW-0677">Repeat</keyword>
<dbReference type="PROSITE" id="PS51371">
    <property type="entry name" value="CBS"/>
    <property type="match status" value="2"/>
</dbReference>
<dbReference type="InterPro" id="IPR002550">
    <property type="entry name" value="CNNM"/>
</dbReference>
<dbReference type="AlphaFoldDB" id="A0A934MTR4"/>
<feature type="domain" description="CNNM transmembrane" evidence="13">
    <location>
        <begin position="1"/>
        <end position="203"/>
    </location>
</feature>
<dbReference type="PROSITE" id="PS51846">
    <property type="entry name" value="CNNM"/>
    <property type="match status" value="1"/>
</dbReference>
<dbReference type="Gene3D" id="3.10.580.10">
    <property type="entry name" value="CBS-domain"/>
    <property type="match status" value="1"/>
</dbReference>
<protein>
    <submittedName>
        <fullName evidence="14">HlyC/CorC family transporter</fullName>
    </submittedName>
</protein>
<dbReference type="GO" id="GO:0050660">
    <property type="term" value="F:flavin adenine dinucleotide binding"/>
    <property type="evidence" value="ECO:0007669"/>
    <property type="project" value="InterPro"/>
</dbReference>
<evidence type="ECO:0000256" key="11">
    <source>
        <dbReference type="SAM" id="Phobius"/>
    </source>
</evidence>
<feature type="domain" description="CBS" evidence="12">
    <location>
        <begin position="287"/>
        <end position="344"/>
    </location>
</feature>
<dbReference type="SMART" id="SM01091">
    <property type="entry name" value="CorC_HlyC"/>
    <property type="match status" value="1"/>
</dbReference>
<dbReference type="CDD" id="cd04590">
    <property type="entry name" value="CBS_pair_CorC_HlyC_assoc"/>
    <property type="match status" value="1"/>
</dbReference>
<feature type="transmembrane region" description="Helical" evidence="11">
    <location>
        <begin position="60"/>
        <end position="79"/>
    </location>
</feature>
<evidence type="ECO:0000256" key="5">
    <source>
        <dbReference type="ARBA" id="ARBA00022737"/>
    </source>
</evidence>
<evidence type="ECO:0000256" key="7">
    <source>
        <dbReference type="ARBA" id="ARBA00023122"/>
    </source>
</evidence>
<dbReference type="RefSeq" id="WP_199017853.1">
    <property type="nucleotide sequence ID" value="NZ_JAELUP010000006.1"/>
</dbReference>
<dbReference type="Pfam" id="PF00571">
    <property type="entry name" value="CBS"/>
    <property type="match status" value="2"/>
</dbReference>
<sequence>MDLFIWINLVLIALLIAMTAFFVGAEFAVVKVRMSRLDQLIAEGNKKALAAKKLATDLDYYLSACQLGITVTALGLGTLGEPTVEKILHPLFNDLGIPAAWATFISFALALSIMTFLHVVLGELAPKTLAIQYAERVTLLLAGPLVAFGKVLFPLIWALNGSARIFLRMFGVKPAGHEQAHSEEELKIIMAQSFQSGEINQTELSYMQNIFAFDERVARDIMVPRTQMIVIDQSIDTSDLLKLIDEYHYTRYPVTRNGSKDDIIGALNAKELVTHIALGRSITIADHIHDIHIISEATPLQDVLMQMQRKRVHIALVIDEYGGTAGIITMEDILEEIVGDIRDEFDEDEQPDIVQSGETEYMINGRVLLSDLEERFDVRFDPEREVETLGGWIQVEMMLSGKSDELIRYGGHEWQAAEIDNLQILKVRLKLNAHEEEESGQERE</sequence>
<proteinExistence type="inferred from homology"/>
<evidence type="ECO:0000256" key="9">
    <source>
        <dbReference type="PROSITE-ProRule" id="PRU00703"/>
    </source>
</evidence>
<dbReference type="InterPro" id="IPR051676">
    <property type="entry name" value="UPF0053_domain"/>
</dbReference>
<name>A0A934MTR4_9BACL</name>
<evidence type="ECO:0000256" key="6">
    <source>
        <dbReference type="ARBA" id="ARBA00022989"/>
    </source>
</evidence>
<dbReference type="GO" id="GO:0005886">
    <property type="term" value="C:plasma membrane"/>
    <property type="evidence" value="ECO:0007669"/>
    <property type="project" value="UniProtKB-SubCell"/>
</dbReference>
<dbReference type="SUPFAM" id="SSF54631">
    <property type="entry name" value="CBS-domain pair"/>
    <property type="match status" value="1"/>
</dbReference>
<keyword evidence="15" id="KW-1185">Reference proteome</keyword>
<evidence type="ECO:0000256" key="8">
    <source>
        <dbReference type="ARBA" id="ARBA00023136"/>
    </source>
</evidence>
<evidence type="ECO:0000259" key="13">
    <source>
        <dbReference type="PROSITE" id="PS51846"/>
    </source>
</evidence>
<evidence type="ECO:0000256" key="2">
    <source>
        <dbReference type="ARBA" id="ARBA00006337"/>
    </source>
</evidence>
<dbReference type="Pfam" id="PF01595">
    <property type="entry name" value="CNNM"/>
    <property type="match status" value="1"/>
</dbReference>
<dbReference type="InterPro" id="IPR005170">
    <property type="entry name" value="Transptr-assoc_dom"/>
</dbReference>
<feature type="transmembrane region" description="Helical" evidence="11">
    <location>
        <begin position="137"/>
        <end position="159"/>
    </location>
</feature>
<dbReference type="EMBL" id="JAELUP010000006">
    <property type="protein sequence ID" value="MBJ6360327.1"/>
    <property type="molecule type" value="Genomic_DNA"/>
</dbReference>
<dbReference type="InterPro" id="IPR000644">
    <property type="entry name" value="CBS_dom"/>
</dbReference>
<dbReference type="Pfam" id="PF03471">
    <property type="entry name" value="CorC_HlyC"/>
    <property type="match status" value="1"/>
</dbReference>
<evidence type="ECO:0000313" key="14">
    <source>
        <dbReference type="EMBL" id="MBJ6360327.1"/>
    </source>
</evidence>
<accession>A0A934MTR4</accession>
<comment type="caution">
    <text evidence="14">The sequence shown here is derived from an EMBL/GenBank/DDBJ whole genome shotgun (WGS) entry which is preliminary data.</text>
</comment>
<comment type="subcellular location">
    <subcellularLocation>
        <location evidence="1">Cell membrane</location>
        <topology evidence="1">Multi-pass membrane protein</topology>
    </subcellularLocation>
</comment>
<comment type="similarity">
    <text evidence="2">Belongs to the UPF0053 family.</text>
</comment>
<gene>
    <name evidence="14" type="ORF">JFN88_03190</name>
</gene>
<dbReference type="InterPro" id="IPR016169">
    <property type="entry name" value="FAD-bd_PCMH_sub2"/>
</dbReference>
<dbReference type="Gene3D" id="3.30.465.10">
    <property type="match status" value="1"/>
</dbReference>
<feature type="transmembrane region" description="Helical" evidence="11">
    <location>
        <begin position="99"/>
        <end position="125"/>
    </location>
</feature>
<keyword evidence="6 10" id="KW-1133">Transmembrane helix</keyword>
<reference evidence="14" key="1">
    <citation type="submission" date="2020-12" db="EMBL/GenBank/DDBJ databases">
        <authorList>
            <person name="Huq M.A."/>
        </authorList>
    </citation>
    <scope>NUCLEOTIDE SEQUENCE</scope>
    <source>
        <strain evidence="14">MAHUQ-46</strain>
    </source>
</reference>
<keyword evidence="7 9" id="KW-0129">CBS domain</keyword>
<keyword evidence="4 10" id="KW-0812">Transmembrane</keyword>
<feature type="domain" description="CBS" evidence="12">
    <location>
        <begin position="222"/>
        <end position="282"/>
    </location>
</feature>
<dbReference type="Proteomes" id="UP000640274">
    <property type="component" value="Unassembled WGS sequence"/>
</dbReference>
<dbReference type="FunFam" id="3.10.580.10:FF:000002">
    <property type="entry name" value="Magnesium/cobalt efflux protein CorC"/>
    <property type="match status" value="1"/>
</dbReference>
<evidence type="ECO:0000256" key="3">
    <source>
        <dbReference type="ARBA" id="ARBA00022475"/>
    </source>
</evidence>